<dbReference type="GO" id="GO:0061630">
    <property type="term" value="F:ubiquitin protein ligase activity"/>
    <property type="evidence" value="ECO:0007669"/>
    <property type="project" value="UniProtKB-EC"/>
</dbReference>
<comment type="catalytic activity">
    <reaction evidence="1">
        <text>S-ubiquitinyl-[E2 ubiquitin-conjugating enzyme]-L-cysteine + [acceptor protein]-L-lysine = [E2 ubiquitin-conjugating enzyme]-L-cysteine + N(6)-ubiquitinyl-[acceptor protein]-L-lysine.</text>
        <dbReference type="EC" id="2.3.2.27"/>
    </reaction>
</comment>
<proteinExistence type="predicted"/>
<keyword evidence="3" id="KW-0808">Transferase</keyword>
<dbReference type="InterPro" id="IPR017907">
    <property type="entry name" value="Znf_RING_CS"/>
</dbReference>
<feature type="domain" description="RING-type" evidence="11">
    <location>
        <begin position="41"/>
        <end position="80"/>
    </location>
</feature>
<dbReference type="InParanoid" id="A0A663ESU3"/>
<dbReference type="PANTHER" id="PTHR46077:SF1">
    <property type="entry name" value="TOP1 BINDING ARGININE_SERINE RICH PROTEIN, E3 UBIQUITIN LIGASE"/>
    <property type="match status" value="1"/>
</dbReference>
<dbReference type="InterPro" id="IPR013083">
    <property type="entry name" value="Znf_RING/FYVE/PHD"/>
</dbReference>
<evidence type="ECO:0000256" key="10">
    <source>
        <dbReference type="SAM" id="MobiDB-lite"/>
    </source>
</evidence>
<protein>
    <recommendedName>
        <fullName evidence="2">RING-type E3 ubiquitin transferase</fullName>
        <ecNumber evidence="2">2.3.2.27</ecNumber>
    </recommendedName>
</protein>
<dbReference type="GO" id="GO:0006513">
    <property type="term" value="P:protein monoubiquitination"/>
    <property type="evidence" value="ECO:0007669"/>
    <property type="project" value="TreeGrafter"/>
</dbReference>
<feature type="region of interest" description="Disordered" evidence="10">
    <location>
        <begin position="1"/>
        <end position="34"/>
    </location>
</feature>
<dbReference type="EC" id="2.3.2.27" evidence="2"/>
<dbReference type="SMART" id="SM00184">
    <property type="entry name" value="RING"/>
    <property type="match status" value="1"/>
</dbReference>
<dbReference type="GeneTree" id="ENSGT01140000282630"/>
<organism evidence="12 13">
    <name type="scientific">Aquila chrysaetos chrysaetos</name>
    <dbReference type="NCBI Taxonomy" id="223781"/>
    <lineage>
        <taxon>Eukaryota</taxon>
        <taxon>Metazoa</taxon>
        <taxon>Chordata</taxon>
        <taxon>Craniata</taxon>
        <taxon>Vertebrata</taxon>
        <taxon>Euteleostomi</taxon>
        <taxon>Archelosauria</taxon>
        <taxon>Archosauria</taxon>
        <taxon>Dinosauria</taxon>
        <taxon>Saurischia</taxon>
        <taxon>Theropoda</taxon>
        <taxon>Coelurosauria</taxon>
        <taxon>Aves</taxon>
        <taxon>Neognathae</taxon>
        <taxon>Neoaves</taxon>
        <taxon>Telluraves</taxon>
        <taxon>Accipitrimorphae</taxon>
        <taxon>Accipitriformes</taxon>
        <taxon>Accipitridae</taxon>
        <taxon>Accipitrinae</taxon>
        <taxon>Aquila</taxon>
    </lineage>
</organism>
<evidence type="ECO:0000256" key="9">
    <source>
        <dbReference type="PROSITE-ProRule" id="PRU00175"/>
    </source>
</evidence>
<dbReference type="GO" id="GO:0000209">
    <property type="term" value="P:protein polyubiquitination"/>
    <property type="evidence" value="ECO:0007669"/>
    <property type="project" value="TreeGrafter"/>
</dbReference>
<evidence type="ECO:0000256" key="8">
    <source>
        <dbReference type="ARBA" id="ARBA00023163"/>
    </source>
</evidence>
<feature type="compositionally biased region" description="Pro residues" evidence="10">
    <location>
        <begin position="15"/>
        <end position="27"/>
    </location>
</feature>
<keyword evidence="6" id="KW-0862">Zinc</keyword>
<dbReference type="Pfam" id="PF00097">
    <property type="entry name" value="zf-C3HC4"/>
    <property type="match status" value="1"/>
</dbReference>
<dbReference type="Proteomes" id="UP000472275">
    <property type="component" value="Chromosome 24"/>
</dbReference>
<dbReference type="SUPFAM" id="SSF57850">
    <property type="entry name" value="RING/U-box"/>
    <property type="match status" value="1"/>
</dbReference>
<keyword evidence="4" id="KW-0479">Metal-binding</keyword>
<name>A0A663ESU3_AQUCH</name>
<evidence type="ECO:0000256" key="2">
    <source>
        <dbReference type="ARBA" id="ARBA00012483"/>
    </source>
</evidence>
<evidence type="ECO:0000313" key="12">
    <source>
        <dbReference type="Ensembl" id="ENSACCP00020015400.1"/>
    </source>
</evidence>
<evidence type="ECO:0000256" key="6">
    <source>
        <dbReference type="ARBA" id="ARBA00022833"/>
    </source>
</evidence>
<reference evidence="12" key="2">
    <citation type="submission" date="2025-09" db="UniProtKB">
        <authorList>
            <consortium name="Ensembl"/>
        </authorList>
    </citation>
    <scope>IDENTIFICATION</scope>
</reference>
<keyword evidence="7" id="KW-0805">Transcription regulation</keyword>
<dbReference type="GO" id="GO:0008270">
    <property type="term" value="F:zinc ion binding"/>
    <property type="evidence" value="ECO:0007669"/>
    <property type="project" value="UniProtKB-KW"/>
</dbReference>
<dbReference type="PROSITE" id="PS00518">
    <property type="entry name" value="ZF_RING_1"/>
    <property type="match status" value="1"/>
</dbReference>
<evidence type="ECO:0000313" key="13">
    <source>
        <dbReference type="Proteomes" id="UP000472275"/>
    </source>
</evidence>
<dbReference type="PANTHER" id="PTHR46077">
    <property type="entry name" value="E3 UBIQUITIN-PROTEIN LIGASE TOPORS"/>
    <property type="match status" value="1"/>
</dbReference>
<dbReference type="InterPro" id="IPR018957">
    <property type="entry name" value="Znf_C3HC4_RING-type"/>
</dbReference>
<evidence type="ECO:0000256" key="5">
    <source>
        <dbReference type="ARBA" id="ARBA00022771"/>
    </source>
</evidence>
<dbReference type="InterPro" id="IPR001841">
    <property type="entry name" value="Znf_RING"/>
</dbReference>
<evidence type="ECO:0000256" key="7">
    <source>
        <dbReference type="ARBA" id="ARBA00023015"/>
    </source>
</evidence>
<reference evidence="12" key="1">
    <citation type="submission" date="2025-08" db="UniProtKB">
        <authorList>
            <consortium name="Ensembl"/>
        </authorList>
    </citation>
    <scope>IDENTIFICATION</scope>
</reference>
<evidence type="ECO:0000259" key="11">
    <source>
        <dbReference type="PROSITE" id="PS50089"/>
    </source>
</evidence>
<keyword evidence="13" id="KW-1185">Reference proteome</keyword>
<evidence type="ECO:0000256" key="4">
    <source>
        <dbReference type="ARBA" id="ARBA00022723"/>
    </source>
</evidence>
<dbReference type="AlphaFoldDB" id="A0A663ESU3"/>
<accession>A0A663ESU3</accession>
<dbReference type="Gene3D" id="3.30.40.10">
    <property type="entry name" value="Zinc/RING finger domain, C3HC4 (zinc finger)"/>
    <property type="match status" value="1"/>
</dbReference>
<sequence>MVSVASRGCSTSERSPPPSPPALPSPPQRGLSMATDREERCPICLDTWDDAACAMPCLHRFCFSCIRRWTDIKPECPLCKRRVTSIRHSRRGGRI</sequence>
<keyword evidence="5 9" id="KW-0863">Zinc-finger</keyword>
<dbReference type="Ensembl" id="ENSACCT00020016063.1">
    <property type="protein sequence ID" value="ENSACCP00020015400.1"/>
    <property type="gene ID" value="ENSACCG00020010565.1"/>
</dbReference>
<keyword evidence="8" id="KW-0804">Transcription</keyword>
<evidence type="ECO:0000256" key="1">
    <source>
        <dbReference type="ARBA" id="ARBA00000900"/>
    </source>
</evidence>
<dbReference type="PROSITE" id="PS50089">
    <property type="entry name" value="ZF_RING_2"/>
    <property type="match status" value="1"/>
</dbReference>
<evidence type="ECO:0000256" key="3">
    <source>
        <dbReference type="ARBA" id="ARBA00022679"/>
    </source>
</evidence>